<gene>
    <name evidence="3" type="primary">soj_29</name>
    <name evidence="3" type="ORF">SDC9_68093</name>
</gene>
<feature type="region of interest" description="Disordered" evidence="1">
    <location>
        <begin position="1"/>
        <end position="48"/>
    </location>
</feature>
<accession>A0A644Y0U1</accession>
<dbReference type="FunFam" id="3.40.50.300:FF:000285">
    <property type="entry name" value="Sporulation initiation inhibitor Soj"/>
    <property type="match status" value="1"/>
</dbReference>
<evidence type="ECO:0000313" key="3">
    <source>
        <dbReference type="EMBL" id="MPM21648.1"/>
    </source>
</evidence>
<dbReference type="EC" id="3.6.-.-" evidence="3"/>
<feature type="domain" description="AAA" evidence="2">
    <location>
        <begin position="51"/>
        <end position="228"/>
    </location>
</feature>
<sequence>MALLKRHAATPKGPKRALYEMDETPEIEPPDDLDDVSRETRAPLPRPPAPRVIAVVNQKGGVGKTTTAVNLAAGLGFGGLSVLLIDLDPQGNASTALGGEHRNGEPGTYEVLIDQAAIADHAQPSPEAPNLKVLVATMDLAGAEIELVSVVSRETRLKRAVDAYVADHDVDYIIIDCPPSLGILTVNAFAAAEELLIPIQCEYYALEGLSQLQRSISMVQANINPSLALRTVILTMYDGRTRLSSDVAGQVRQYFPRETMEAVIPRSVRIAEAPSYGQTVITYQPASAGGKAYLEAAEELARRGAEQY</sequence>
<dbReference type="AlphaFoldDB" id="A0A644Y0U1"/>
<comment type="caution">
    <text evidence="3">The sequence shown here is derived from an EMBL/GenBank/DDBJ whole genome shotgun (WGS) entry which is preliminary data.</text>
</comment>
<dbReference type="SUPFAM" id="SSF52540">
    <property type="entry name" value="P-loop containing nucleoside triphosphate hydrolases"/>
    <property type="match status" value="1"/>
</dbReference>
<keyword evidence="3" id="KW-0378">Hydrolase</keyword>
<dbReference type="EMBL" id="VSSQ01003635">
    <property type="protein sequence ID" value="MPM21648.1"/>
    <property type="molecule type" value="Genomic_DNA"/>
</dbReference>
<dbReference type="Gene3D" id="3.40.50.300">
    <property type="entry name" value="P-loop containing nucleotide triphosphate hydrolases"/>
    <property type="match status" value="1"/>
</dbReference>
<evidence type="ECO:0000259" key="2">
    <source>
        <dbReference type="Pfam" id="PF13614"/>
    </source>
</evidence>
<evidence type="ECO:0000256" key="1">
    <source>
        <dbReference type="SAM" id="MobiDB-lite"/>
    </source>
</evidence>
<feature type="compositionally biased region" description="Acidic residues" evidence="1">
    <location>
        <begin position="20"/>
        <end position="34"/>
    </location>
</feature>
<dbReference type="InterPro" id="IPR027417">
    <property type="entry name" value="P-loop_NTPase"/>
</dbReference>
<dbReference type="Pfam" id="PF13614">
    <property type="entry name" value="AAA_31"/>
    <property type="match status" value="1"/>
</dbReference>
<protein>
    <submittedName>
        <fullName evidence="3">Sporulation initiation inhibitor protein Soj</fullName>
        <ecNumber evidence="3">3.6.-.-</ecNumber>
    </submittedName>
</protein>
<dbReference type="InterPro" id="IPR025669">
    <property type="entry name" value="AAA_dom"/>
</dbReference>
<proteinExistence type="predicted"/>
<organism evidence="3">
    <name type="scientific">bioreactor metagenome</name>
    <dbReference type="NCBI Taxonomy" id="1076179"/>
    <lineage>
        <taxon>unclassified sequences</taxon>
        <taxon>metagenomes</taxon>
        <taxon>ecological metagenomes</taxon>
    </lineage>
</organism>
<dbReference type="InterPro" id="IPR050678">
    <property type="entry name" value="DNA_Partitioning_ATPase"/>
</dbReference>
<dbReference type="PANTHER" id="PTHR13696:SF52">
    <property type="entry name" value="PARA FAMILY PROTEIN CT_582"/>
    <property type="match status" value="1"/>
</dbReference>
<dbReference type="PANTHER" id="PTHR13696">
    <property type="entry name" value="P-LOOP CONTAINING NUCLEOSIDE TRIPHOSPHATE HYDROLASE"/>
    <property type="match status" value="1"/>
</dbReference>
<name>A0A644Y0U1_9ZZZZ</name>
<dbReference type="CDD" id="cd02042">
    <property type="entry name" value="ParAB_family"/>
    <property type="match status" value="1"/>
</dbReference>
<dbReference type="GO" id="GO:0016787">
    <property type="term" value="F:hydrolase activity"/>
    <property type="evidence" value="ECO:0007669"/>
    <property type="project" value="UniProtKB-KW"/>
</dbReference>
<reference evidence="3" key="1">
    <citation type="submission" date="2019-08" db="EMBL/GenBank/DDBJ databases">
        <authorList>
            <person name="Kucharzyk K."/>
            <person name="Murdoch R.W."/>
            <person name="Higgins S."/>
            <person name="Loffler F."/>
        </authorList>
    </citation>
    <scope>NUCLEOTIDE SEQUENCE</scope>
</reference>
<feature type="compositionally biased region" description="Basic residues" evidence="1">
    <location>
        <begin position="1"/>
        <end position="15"/>
    </location>
</feature>